<reference evidence="1 2" key="1">
    <citation type="journal article" date="2000" name="DNA Res.">
        <title>Complete genome structure of the nitrogen-fixing symbiotic bacterium Mesorhizobium loti.</title>
        <authorList>
            <person name="Kaneko T."/>
            <person name="Nakamura Y."/>
            <person name="Sato S."/>
            <person name="Asamizu E."/>
            <person name="Kato T."/>
            <person name="Sasamoto S."/>
            <person name="Watanabe A."/>
            <person name="Idesawa K."/>
            <person name="Ishikawa A."/>
            <person name="Kawashima K."/>
            <person name="Kimura T."/>
            <person name="Kishida Y."/>
            <person name="Kiyokawa C."/>
            <person name="Kohara M."/>
            <person name="Matsumoto M."/>
            <person name="Matsuno A."/>
            <person name="Mochizuki Y."/>
            <person name="Nakayama S."/>
            <person name="Nakazaki N."/>
            <person name="Shimpo S."/>
            <person name="Sugimoto M."/>
            <person name="Takeuchi C."/>
            <person name="Yamada M."/>
            <person name="Tabata S."/>
        </authorList>
    </citation>
    <scope>NUCLEOTIDE SEQUENCE [LARGE SCALE GENOMIC DNA]</scope>
    <source>
        <strain evidence="2">LMG 29417 / CECT 9101 / MAFF 303099</strain>
    </source>
</reference>
<dbReference type="KEGG" id="mlo:msl8005"/>
<protein>
    <submittedName>
        <fullName evidence="1">Msl8005 protein</fullName>
    </submittedName>
</protein>
<dbReference type="HOGENOM" id="CLU_2571442_0_0_5"/>
<name>Q984H4_RHILO</name>
<dbReference type="Proteomes" id="UP000000552">
    <property type="component" value="Chromosome"/>
</dbReference>
<organism evidence="1 2">
    <name type="scientific">Mesorhizobium japonicum (strain LMG 29417 / CECT 9101 / MAFF 303099)</name>
    <name type="common">Mesorhizobium loti (strain MAFF 303099)</name>
    <dbReference type="NCBI Taxonomy" id="266835"/>
    <lineage>
        <taxon>Bacteria</taxon>
        <taxon>Pseudomonadati</taxon>
        <taxon>Pseudomonadota</taxon>
        <taxon>Alphaproteobacteria</taxon>
        <taxon>Hyphomicrobiales</taxon>
        <taxon>Phyllobacteriaceae</taxon>
        <taxon>Mesorhizobium</taxon>
    </lineage>
</organism>
<accession>Q984H4</accession>
<evidence type="ECO:0000313" key="2">
    <source>
        <dbReference type="Proteomes" id="UP000000552"/>
    </source>
</evidence>
<proteinExistence type="predicted"/>
<sequence>MEWLMPADRTVTLDVSRAGRQLIFKVTVFDPDSGETTESGWIVAKDLDRTDAAMDEAQAFASAWCRQRGIETYDLWDHRVY</sequence>
<evidence type="ECO:0000313" key="1">
    <source>
        <dbReference type="EMBL" id="BAB53656.1"/>
    </source>
</evidence>
<gene>
    <name evidence="1" type="ordered locus">msl8005</name>
</gene>
<dbReference type="EMBL" id="BA000012">
    <property type="protein sequence ID" value="BAB53656.1"/>
    <property type="molecule type" value="Genomic_DNA"/>
</dbReference>
<dbReference type="AlphaFoldDB" id="Q984H4"/>